<keyword evidence="3" id="KW-0378">Hydrolase</keyword>
<dbReference type="GO" id="GO:0005737">
    <property type="term" value="C:cytoplasm"/>
    <property type="evidence" value="ECO:0007669"/>
    <property type="project" value="InterPro"/>
</dbReference>
<evidence type="ECO:0000256" key="1">
    <source>
        <dbReference type="ARBA" id="ARBA00001936"/>
    </source>
</evidence>
<keyword evidence="4" id="KW-0464">Manganese</keyword>
<evidence type="ECO:0000313" key="7">
    <source>
        <dbReference type="Proteomes" id="UP000789739"/>
    </source>
</evidence>
<protein>
    <submittedName>
        <fullName evidence="6">4217_t:CDS:1</fullName>
    </submittedName>
</protein>
<keyword evidence="7" id="KW-1185">Reference proteome</keyword>
<dbReference type="PANTHER" id="PTHR12112:SF39">
    <property type="entry name" value="EG:152A3.5 PROTEIN (FBGN0003116_PN PROTEIN)"/>
    <property type="match status" value="1"/>
</dbReference>
<evidence type="ECO:0000313" key="6">
    <source>
        <dbReference type="EMBL" id="CAG8531122.1"/>
    </source>
</evidence>
<dbReference type="GO" id="GO:0004309">
    <property type="term" value="F:exopolyphosphatase activity"/>
    <property type="evidence" value="ECO:0007669"/>
    <property type="project" value="TreeGrafter"/>
</dbReference>
<dbReference type="InterPro" id="IPR004097">
    <property type="entry name" value="DHHA2"/>
</dbReference>
<feature type="domain" description="DHHA2" evidence="5">
    <location>
        <begin position="254"/>
        <end position="398"/>
    </location>
</feature>
<dbReference type="InterPro" id="IPR038222">
    <property type="entry name" value="DHHA2_dom_sf"/>
</dbReference>
<dbReference type="OrthoDB" id="374045at2759"/>
<evidence type="ECO:0000256" key="3">
    <source>
        <dbReference type="ARBA" id="ARBA00022801"/>
    </source>
</evidence>
<evidence type="ECO:0000256" key="4">
    <source>
        <dbReference type="ARBA" id="ARBA00023211"/>
    </source>
</evidence>
<dbReference type="Gene3D" id="3.10.310.20">
    <property type="entry name" value="DHHA2 domain"/>
    <property type="match status" value="1"/>
</dbReference>
<dbReference type="Proteomes" id="UP000789739">
    <property type="component" value="Unassembled WGS sequence"/>
</dbReference>
<dbReference type="EMBL" id="CAJVPI010000407">
    <property type="protein sequence ID" value="CAG8531122.1"/>
    <property type="molecule type" value="Genomic_DNA"/>
</dbReference>
<accession>A0A9N9AI53</accession>
<evidence type="ECO:0000256" key="2">
    <source>
        <dbReference type="ARBA" id="ARBA00022723"/>
    </source>
</evidence>
<dbReference type="SMART" id="SM01131">
    <property type="entry name" value="DHHA2"/>
    <property type="match status" value="1"/>
</dbReference>
<dbReference type="SUPFAM" id="SSF64182">
    <property type="entry name" value="DHH phosphoesterases"/>
    <property type="match status" value="1"/>
</dbReference>
<dbReference type="GO" id="GO:0046872">
    <property type="term" value="F:metal ion binding"/>
    <property type="evidence" value="ECO:0007669"/>
    <property type="project" value="UniProtKB-KW"/>
</dbReference>
<dbReference type="Pfam" id="PF01368">
    <property type="entry name" value="DHH"/>
    <property type="match status" value="1"/>
</dbReference>
<comment type="cofactor">
    <cofactor evidence="1">
        <name>Mn(2+)</name>
        <dbReference type="ChEBI" id="CHEBI:29035"/>
    </cofactor>
</comment>
<dbReference type="Gene3D" id="3.90.1640.10">
    <property type="entry name" value="inorganic pyrophosphatase (n-terminal core)"/>
    <property type="match status" value="1"/>
</dbReference>
<dbReference type="Pfam" id="PF02833">
    <property type="entry name" value="DHHA2"/>
    <property type="match status" value="1"/>
</dbReference>
<organism evidence="6 7">
    <name type="scientific">Paraglomus brasilianum</name>
    <dbReference type="NCBI Taxonomy" id="144538"/>
    <lineage>
        <taxon>Eukaryota</taxon>
        <taxon>Fungi</taxon>
        <taxon>Fungi incertae sedis</taxon>
        <taxon>Mucoromycota</taxon>
        <taxon>Glomeromycotina</taxon>
        <taxon>Glomeromycetes</taxon>
        <taxon>Paraglomerales</taxon>
        <taxon>Paraglomeraceae</taxon>
        <taxon>Paraglomus</taxon>
    </lineage>
</organism>
<comment type="caution">
    <text evidence="6">The sequence shown here is derived from an EMBL/GenBank/DDBJ whole genome shotgun (WGS) entry which is preliminary data.</text>
</comment>
<dbReference type="AlphaFoldDB" id="A0A9N9AI53"/>
<dbReference type="PANTHER" id="PTHR12112">
    <property type="entry name" value="BNIP - RELATED"/>
    <property type="match status" value="1"/>
</dbReference>
<dbReference type="InterPro" id="IPR038763">
    <property type="entry name" value="DHH_sf"/>
</dbReference>
<dbReference type="InterPro" id="IPR001667">
    <property type="entry name" value="DDH_dom"/>
</dbReference>
<name>A0A9N9AI53_9GLOM</name>
<reference evidence="6" key="1">
    <citation type="submission" date="2021-06" db="EMBL/GenBank/DDBJ databases">
        <authorList>
            <person name="Kallberg Y."/>
            <person name="Tangrot J."/>
            <person name="Rosling A."/>
        </authorList>
    </citation>
    <scope>NUCLEOTIDE SEQUENCE</scope>
    <source>
        <strain evidence="6">BR232B</strain>
    </source>
</reference>
<gene>
    <name evidence="6" type="ORF">PBRASI_LOCUS4114</name>
</gene>
<keyword evidence="2" id="KW-0479">Metal-binding</keyword>
<proteinExistence type="predicted"/>
<evidence type="ECO:0000259" key="5">
    <source>
        <dbReference type="SMART" id="SM01131"/>
    </source>
</evidence>
<sequence length="407" mass="46475">MDAKTKRHLSIKSAIKLPKRVKNVGDIKRQDPYNFLGLLNALDKENVKSSKGPRPSLEIVMGNESADLDSIISATSYAVLTNTLENKTCIPLVQIPKSELRLRQECVHVLKECGLNQNNLIFVDDFGKVKKVLDKYDCRIVLVDHNKLVSQWEGEGGKVYRIIDHHKDENLYDSVIGENRKIKIVGSACSLVTLEFKDLWAKATDSQKKTLEKLSKLLLAPILVDTISLDESKGKTKAEDQNAAKFLLEIMSDYSGIQKARFDVSHLSDFDLLRKDYKQWEIASLQLGISAVTWDLNSWTEARTLEKVTESFNKYAEHKKLDLLLVATICDHPENGFQRELVIWPVSEKIDKKQLVEKLEASELCLVNNGRYKHNAFYNQQNVEMSRKQIYPLAETILRSMINRDQD</sequence>